<keyword evidence="3 5" id="KW-1133">Transmembrane helix</keyword>
<dbReference type="Pfam" id="PF07782">
    <property type="entry name" value="DC_STAMP"/>
    <property type="match status" value="1"/>
</dbReference>
<keyword evidence="9" id="KW-1185">Reference proteome</keyword>
<name>A0A5E4QM99_9NEOP</name>
<dbReference type="GO" id="GO:0016020">
    <property type="term" value="C:membrane"/>
    <property type="evidence" value="ECO:0007669"/>
    <property type="project" value="UniProtKB-SubCell"/>
</dbReference>
<feature type="non-terminal residue" evidence="8">
    <location>
        <position position="897"/>
    </location>
</feature>
<dbReference type="InterPro" id="IPR012858">
    <property type="entry name" value="DC_STAMP-like"/>
</dbReference>
<sequence length="897" mass="103399">MFSLKRATIEDNETKKLIQNDKELSVSKIQSNRLSENFKRCIPRSWATKLYVTEKPFPNCLLKSIIGFLGGFALTYLCFIFFVFQLSISLLHATFMSSIIGVLLTLGLAFSNRIRCLVLLLIPQFFSRIGRYSLTCYALVLILTGPATNSLRNSEVLTESMACSQEQIKLSVRQVSDSVKNPFRVIKENVQSMLAKMNQVRAGVGVTLSRIKHLVHNIGDAIQSTFTWLREKTNSCNKNLGTPYDHCINALKSGVPSCKKVLGPMYTWLCNISIAEPACGVAKRHETICVVEDFAESSFSATVRRKLRDFMQRIKDMLFVHIEFRNTYTISGNTSHAASQLAAGIVTEIRNRADSLLTWLSWSSCLASFFFLLIIFRAKYYQHMYETRSRYDNRYFTKEFYELDLKRLQEGRDTILPLSRRERTKYIPMSSLKLIPTEKVFLTRSVVFMMITTFKLLIHMIADYSLYWVLITIRQNGKYQPLTGPFDTIKVLGTGFPAELLKSIVNALTVPLYVSSTSSTNCLPNPLTPDFRRYIQIGVLIIMLWLFALFEPYGLRLRHVIMGHHNPERAKARANWLYNHILRTRASFMKLARRKLHREFKYRTEEHLTFTHWLDSHLPWRCLRYVLGTLPKEPHCLLCDITETELDAGTELNKCGTPSCPGIYCRSCFTDIGDLCTICMSPEEYGDYSDISLETGSTDDSSDESELIGDSSEDFLHLTIKDSARNRTRNTQQFDAKIPKQSKGNVNEETHSLTAYVNDNGCKRFNAIDKRHVGNKDSLYVVVNTLLECKGEPFHQKSKKSKQSCSINLSGKFSFNDLCLCKLKNFHKKRYNPHKNRRRNLEFSTQRPFCQLFTHFYNPKPQLVCFHGNLRKPKGNPNYFSKNSKFIRKLKFLNYRR</sequence>
<feature type="domain" description="Dendritic cell-specific transmembrane protein-like" evidence="6">
    <location>
        <begin position="391"/>
        <end position="578"/>
    </location>
</feature>
<reference evidence="8 9" key="1">
    <citation type="submission" date="2017-07" db="EMBL/GenBank/DDBJ databases">
        <authorList>
            <person name="Talla V."/>
            <person name="Backstrom N."/>
        </authorList>
    </citation>
    <scope>NUCLEOTIDE SEQUENCE [LARGE SCALE GENOMIC DNA]</scope>
</reference>
<evidence type="ECO:0000259" key="6">
    <source>
        <dbReference type="Pfam" id="PF07782"/>
    </source>
</evidence>
<feature type="transmembrane region" description="Helical" evidence="5">
    <location>
        <begin position="534"/>
        <end position="555"/>
    </location>
</feature>
<proteinExistence type="predicted"/>
<evidence type="ECO:0000313" key="9">
    <source>
        <dbReference type="Proteomes" id="UP000324832"/>
    </source>
</evidence>
<comment type="subcellular location">
    <subcellularLocation>
        <location evidence="1">Membrane</location>
        <topology evidence="1">Multi-pass membrane protein</topology>
    </subcellularLocation>
</comment>
<accession>A0A5E4QM99</accession>
<dbReference type="PANTHER" id="PTHR21041:SF9">
    <property type="entry name" value="DENDRITIC CELL-SPECIFIC TRANSMEMBRANE PROTEIN-LIKE DOMAIN-CONTAINING PROTEIN"/>
    <property type="match status" value="1"/>
</dbReference>
<dbReference type="InterPro" id="IPR058842">
    <property type="entry name" value="DCST1_C"/>
</dbReference>
<evidence type="ECO:0000259" key="7">
    <source>
        <dbReference type="Pfam" id="PF26037"/>
    </source>
</evidence>
<protein>
    <submittedName>
        <fullName evidence="8">Uncharacterized protein</fullName>
    </submittedName>
</protein>
<feature type="domain" description="E3 ubiquitin-protein ligase DCST1-like C-terminal" evidence="7">
    <location>
        <begin position="635"/>
        <end position="682"/>
    </location>
</feature>
<evidence type="ECO:0000256" key="5">
    <source>
        <dbReference type="SAM" id="Phobius"/>
    </source>
</evidence>
<evidence type="ECO:0000256" key="2">
    <source>
        <dbReference type="ARBA" id="ARBA00022692"/>
    </source>
</evidence>
<dbReference type="Proteomes" id="UP000324832">
    <property type="component" value="Unassembled WGS sequence"/>
</dbReference>
<feature type="transmembrane region" description="Helical" evidence="5">
    <location>
        <begin position="441"/>
        <end position="462"/>
    </location>
</feature>
<dbReference type="PANTHER" id="PTHR21041">
    <property type="entry name" value="DENDRITIC CELL-SPECIFIC TRANSMEMBRANE PROTEIN"/>
    <property type="match status" value="1"/>
</dbReference>
<evidence type="ECO:0000313" key="8">
    <source>
        <dbReference type="EMBL" id="VVC98731.1"/>
    </source>
</evidence>
<keyword evidence="2 5" id="KW-0812">Transmembrane</keyword>
<keyword evidence="4 5" id="KW-0472">Membrane</keyword>
<dbReference type="InterPro" id="IPR051856">
    <property type="entry name" value="CSR-E3_Ligase_Protein"/>
</dbReference>
<feature type="transmembrane region" description="Helical" evidence="5">
    <location>
        <begin position="90"/>
        <end position="111"/>
    </location>
</feature>
<dbReference type="Pfam" id="PF26039">
    <property type="entry name" value="Dcst2"/>
    <property type="match status" value="1"/>
</dbReference>
<gene>
    <name evidence="8" type="ORF">LSINAPIS_LOCUS9759</name>
</gene>
<dbReference type="Pfam" id="PF26037">
    <property type="entry name" value="zf-RING_DCST1_C"/>
    <property type="match status" value="1"/>
</dbReference>
<evidence type="ECO:0000256" key="3">
    <source>
        <dbReference type="ARBA" id="ARBA00022989"/>
    </source>
</evidence>
<evidence type="ECO:0000256" key="1">
    <source>
        <dbReference type="ARBA" id="ARBA00004141"/>
    </source>
</evidence>
<dbReference type="EMBL" id="FZQP02003767">
    <property type="protein sequence ID" value="VVC98731.1"/>
    <property type="molecule type" value="Genomic_DNA"/>
</dbReference>
<organism evidence="8 9">
    <name type="scientific">Leptidea sinapis</name>
    <dbReference type="NCBI Taxonomy" id="189913"/>
    <lineage>
        <taxon>Eukaryota</taxon>
        <taxon>Metazoa</taxon>
        <taxon>Ecdysozoa</taxon>
        <taxon>Arthropoda</taxon>
        <taxon>Hexapoda</taxon>
        <taxon>Insecta</taxon>
        <taxon>Pterygota</taxon>
        <taxon>Neoptera</taxon>
        <taxon>Endopterygota</taxon>
        <taxon>Lepidoptera</taxon>
        <taxon>Glossata</taxon>
        <taxon>Ditrysia</taxon>
        <taxon>Papilionoidea</taxon>
        <taxon>Pieridae</taxon>
        <taxon>Dismorphiinae</taxon>
        <taxon>Leptidea</taxon>
    </lineage>
</organism>
<dbReference type="AlphaFoldDB" id="A0A5E4QM99"/>
<feature type="transmembrane region" description="Helical" evidence="5">
    <location>
        <begin position="356"/>
        <end position="376"/>
    </location>
</feature>
<feature type="transmembrane region" description="Helical" evidence="5">
    <location>
        <begin position="65"/>
        <end position="84"/>
    </location>
</feature>
<evidence type="ECO:0000256" key="4">
    <source>
        <dbReference type="ARBA" id="ARBA00023136"/>
    </source>
</evidence>